<dbReference type="HOGENOM" id="CLU_039228_0_0_9"/>
<feature type="domain" description="Adenosine deaminase" evidence="10">
    <location>
        <begin position="11"/>
        <end position="333"/>
    </location>
</feature>
<dbReference type="InterPro" id="IPR006330">
    <property type="entry name" value="Ado/ade_deaminase"/>
</dbReference>
<comment type="catalytic activity">
    <reaction evidence="8">
        <text>2'-deoxyadenosine + H2O + H(+) = 2'-deoxyinosine + NH4(+)</text>
        <dbReference type="Rhea" id="RHEA:28190"/>
        <dbReference type="ChEBI" id="CHEBI:15377"/>
        <dbReference type="ChEBI" id="CHEBI:15378"/>
        <dbReference type="ChEBI" id="CHEBI:17256"/>
        <dbReference type="ChEBI" id="CHEBI:28938"/>
        <dbReference type="ChEBI" id="CHEBI:28997"/>
        <dbReference type="EC" id="3.5.4.4"/>
    </reaction>
    <physiologicalReaction direction="left-to-right" evidence="8">
        <dbReference type="Rhea" id="RHEA:28191"/>
    </physiologicalReaction>
</comment>
<dbReference type="InterPro" id="IPR028893">
    <property type="entry name" value="A_deaminase"/>
</dbReference>
<feature type="binding site" evidence="9">
    <location>
        <position position="172"/>
    </location>
    <ligand>
        <name>substrate</name>
    </ligand>
</feature>
<dbReference type="Proteomes" id="UP000024559">
    <property type="component" value="Chromosome"/>
</dbReference>
<dbReference type="NCBIfam" id="TIGR01430">
    <property type="entry name" value="aden_deam"/>
    <property type="match status" value="1"/>
</dbReference>
<dbReference type="GO" id="GO:0046936">
    <property type="term" value="F:2'-deoxyadenosine deaminase activity"/>
    <property type="evidence" value="ECO:0007669"/>
    <property type="project" value="RHEA"/>
</dbReference>
<evidence type="ECO:0000256" key="6">
    <source>
        <dbReference type="ARBA" id="ARBA00031852"/>
    </source>
</evidence>
<dbReference type="GO" id="GO:0004000">
    <property type="term" value="F:adenosine deaminase activity"/>
    <property type="evidence" value="ECO:0007669"/>
    <property type="project" value="UniProtKB-UniRule"/>
</dbReference>
<dbReference type="EMBL" id="AZJT01000036">
    <property type="protein sequence ID" value="ETW90184.1"/>
    <property type="molecule type" value="Genomic_DNA"/>
</dbReference>
<feature type="binding site" evidence="9">
    <location>
        <position position="17"/>
    </location>
    <ligand>
        <name>substrate</name>
    </ligand>
</feature>
<dbReference type="InterPro" id="IPR032466">
    <property type="entry name" value="Metal_Hydrolase"/>
</dbReference>
<evidence type="ECO:0000256" key="7">
    <source>
        <dbReference type="ARBA" id="ARBA00047989"/>
    </source>
</evidence>
<evidence type="ECO:0000313" key="12">
    <source>
        <dbReference type="Proteomes" id="UP000024559"/>
    </source>
</evidence>
<dbReference type="GO" id="GO:0009168">
    <property type="term" value="P:purine ribonucleoside monophosphate biosynthetic process"/>
    <property type="evidence" value="ECO:0007669"/>
    <property type="project" value="UniProtKB-UniRule"/>
</dbReference>
<comment type="caution">
    <text evidence="11">The sequence shown here is derived from an EMBL/GenBank/DDBJ whole genome shotgun (WGS) entry which is preliminary data.</text>
</comment>
<evidence type="ECO:0000256" key="4">
    <source>
        <dbReference type="ARBA" id="ARBA00022833"/>
    </source>
</evidence>
<dbReference type="PANTHER" id="PTHR11409">
    <property type="entry name" value="ADENOSINE DEAMINASE"/>
    <property type="match status" value="1"/>
</dbReference>
<proteinExistence type="inferred from homology"/>
<organism evidence="11 12">
    <name type="scientific">Streptococcus thermophilus M17PTZA496</name>
    <dbReference type="NCBI Taxonomy" id="1433289"/>
    <lineage>
        <taxon>Bacteria</taxon>
        <taxon>Bacillati</taxon>
        <taxon>Bacillota</taxon>
        <taxon>Bacilli</taxon>
        <taxon>Lactobacillales</taxon>
        <taxon>Streptococcaceae</taxon>
        <taxon>Streptococcus</taxon>
    </lineage>
</organism>
<feature type="binding site" evidence="9">
    <location>
        <position position="15"/>
    </location>
    <ligand>
        <name>Zn(2+)</name>
        <dbReference type="ChEBI" id="CHEBI:29105"/>
        <note>catalytic</note>
    </ligand>
</feature>
<dbReference type="GO" id="GO:0008270">
    <property type="term" value="F:zinc ion binding"/>
    <property type="evidence" value="ECO:0007669"/>
    <property type="project" value="UniProtKB-UniRule"/>
</dbReference>
<comment type="function">
    <text evidence="9">Catalyzes the hydrolytic deamination of adenosine and 2-deoxyadenosine.</text>
</comment>
<feature type="binding site" evidence="9">
    <location>
        <position position="199"/>
    </location>
    <ligand>
        <name>Zn(2+)</name>
        <dbReference type="ChEBI" id="CHEBI:29105"/>
        <note>catalytic</note>
    </ligand>
</feature>
<dbReference type="GO" id="GO:0046103">
    <property type="term" value="P:inosine biosynthetic process"/>
    <property type="evidence" value="ECO:0007669"/>
    <property type="project" value="TreeGrafter"/>
</dbReference>
<protein>
    <recommendedName>
        <fullName evidence="1 9">Adenosine deaminase</fullName>
        <ecNumber evidence="1 9">3.5.4.4</ecNumber>
    </recommendedName>
    <alternativeName>
        <fullName evidence="6 9">Adenosine aminohydrolase</fullName>
    </alternativeName>
</protein>
<accession>A0A0E2Q272</accession>
<dbReference type="HAMAP" id="MF_00540">
    <property type="entry name" value="A_deaminase"/>
    <property type="match status" value="1"/>
</dbReference>
<evidence type="ECO:0000313" key="11">
    <source>
        <dbReference type="EMBL" id="ETW90184.1"/>
    </source>
</evidence>
<dbReference type="GO" id="GO:0005829">
    <property type="term" value="C:cytosol"/>
    <property type="evidence" value="ECO:0007669"/>
    <property type="project" value="TreeGrafter"/>
</dbReference>
<evidence type="ECO:0000256" key="3">
    <source>
        <dbReference type="ARBA" id="ARBA00022801"/>
    </source>
</evidence>
<feature type="binding site" evidence="9">
    <location>
        <position position="19"/>
    </location>
    <ligand>
        <name>substrate</name>
    </ligand>
</feature>
<comment type="catalytic activity">
    <reaction evidence="7">
        <text>adenosine + H2O + H(+) = inosine + NH4(+)</text>
        <dbReference type="Rhea" id="RHEA:24408"/>
        <dbReference type="ChEBI" id="CHEBI:15377"/>
        <dbReference type="ChEBI" id="CHEBI:15378"/>
        <dbReference type="ChEBI" id="CHEBI:16335"/>
        <dbReference type="ChEBI" id="CHEBI:17596"/>
        <dbReference type="ChEBI" id="CHEBI:28938"/>
        <dbReference type="EC" id="3.5.4.4"/>
    </reaction>
    <physiologicalReaction direction="left-to-right" evidence="7">
        <dbReference type="Rhea" id="RHEA:24409"/>
    </physiologicalReaction>
</comment>
<keyword evidence="2 9" id="KW-0479">Metal-binding</keyword>
<keyword evidence="3 9" id="KW-0378">Hydrolase</keyword>
<dbReference type="GO" id="GO:0009117">
    <property type="term" value="P:nucleotide metabolic process"/>
    <property type="evidence" value="ECO:0007669"/>
    <property type="project" value="UniProtKB-KW"/>
</dbReference>
<evidence type="ECO:0000259" key="10">
    <source>
        <dbReference type="Pfam" id="PF00962"/>
    </source>
</evidence>
<dbReference type="SUPFAM" id="SSF51556">
    <property type="entry name" value="Metallo-dependent hydrolases"/>
    <property type="match status" value="1"/>
</dbReference>
<gene>
    <name evidence="9" type="primary">add</name>
    <name evidence="11" type="ORF">X841_04700</name>
</gene>
<dbReference type="RefSeq" id="WP_084828724.1">
    <property type="nucleotide sequence ID" value="NZ_CM002372.1"/>
</dbReference>
<evidence type="ECO:0000256" key="9">
    <source>
        <dbReference type="HAMAP-Rule" id="MF_00540"/>
    </source>
</evidence>
<dbReference type="Pfam" id="PF00962">
    <property type="entry name" value="A_deaminase"/>
    <property type="match status" value="1"/>
</dbReference>
<evidence type="ECO:0000256" key="8">
    <source>
        <dbReference type="ARBA" id="ARBA00049213"/>
    </source>
</evidence>
<keyword evidence="5 9" id="KW-0546">Nucleotide metabolism</keyword>
<reference evidence="12" key="1">
    <citation type="submission" date="2013-12" db="EMBL/GenBank/DDBJ databases">
        <title>Genome sequences of Streptococcus thermophilus strains MTH17CL396 and M17PTZA496 isolated from Fontina cheese in Valle d'Aosta region (Italy).</title>
        <authorList>
            <person name="Treu L."/>
            <person name="Giacomini A."/>
            <person name="Corich V."/>
            <person name="Vendramin V."/>
            <person name="Bovo B."/>
        </authorList>
    </citation>
    <scope>NUCLEOTIDE SEQUENCE [LARGE SCALE GENOMIC DNA]</scope>
    <source>
        <strain evidence="12">M17PTZA496</strain>
    </source>
</reference>
<dbReference type="PATRIC" id="fig|1433289.7.peg.945"/>
<feature type="binding site" evidence="9">
    <location>
        <position position="17"/>
    </location>
    <ligand>
        <name>Zn(2+)</name>
        <dbReference type="ChEBI" id="CHEBI:29105"/>
        <note>catalytic</note>
    </ligand>
</feature>
<dbReference type="Gene3D" id="3.20.20.140">
    <property type="entry name" value="Metal-dependent hydrolases"/>
    <property type="match status" value="1"/>
</dbReference>
<comment type="caution">
    <text evidence="9">Lacks conserved residue(s) required for the propagation of feature annotation.</text>
</comment>
<name>A0A0E2Q272_STRTR</name>
<dbReference type="GO" id="GO:0043103">
    <property type="term" value="P:hypoxanthine salvage"/>
    <property type="evidence" value="ECO:0007669"/>
    <property type="project" value="TreeGrafter"/>
</dbReference>
<evidence type="ECO:0000256" key="2">
    <source>
        <dbReference type="ARBA" id="ARBA00022723"/>
    </source>
</evidence>
<comment type="similarity">
    <text evidence="9">Belongs to the metallo-dependent hydrolases superfamily. Adenosine and AMP deaminases family. Adenosine deaminase subfamily.</text>
</comment>
<evidence type="ECO:0000256" key="5">
    <source>
        <dbReference type="ARBA" id="ARBA00023080"/>
    </source>
</evidence>
<dbReference type="PANTHER" id="PTHR11409:SF43">
    <property type="entry name" value="ADENOSINE DEAMINASE"/>
    <property type="match status" value="1"/>
</dbReference>
<sequence length="336" mass="37329">MTAIDFHKLVKIELHCHLDGSLSLSTIRHLAELAQIDLPEDDEELKQHVTAPVTCESLLEYLESFDYIRPLLQTNEALTIAAYDVAKQAALENVIYIEVRFAPELSMDKGLTVTETIDAVCQGLRQAQEEFGIIAKALVCGMRQSDQSLTARILDEANQVRDSDFVGFDFAGDELNYGPAAIKPLIEQVKSYNRPMTFHAGECGCPAFLAESIAMGIKRNGHATILAQEPELLDEFVKNGLTGELCLTSNLQTKAAVTVNDFPYLKMKAAGANITINTDNRTVSDTNLTKEYELYHKYFDSTVQDFYAHNKTAIEASFASDEEKEELLSRLAKAYS</sequence>
<dbReference type="InterPro" id="IPR001365">
    <property type="entry name" value="A_deaminase_dom"/>
</dbReference>
<comment type="cofactor">
    <cofactor evidence="9">
        <name>Zn(2+)</name>
        <dbReference type="ChEBI" id="CHEBI:29105"/>
    </cofactor>
    <text evidence="9">Binds 1 zinc ion per subunit.</text>
</comment>
<evidence type="ECO:0000256" key="1">
    <source>
        <dbReference type="ARBA" id="ARBA00012784"/>
    </source>
</evidence>
<dbReference type="AlphaFoldDB" id="A0A0E2Q272"/>
<dbReference type="EC" id="3.5.4.4" evidence="1 9"/>
<feature type="binding site" evidence="9">
    <location>
        <position position="279"/>
    </location>
    <ligand>
        <name>Zn(2+)</name>
        <dbReference type="ChEBI" id="CHEBI:29105"/>
        <note>catalytic</note>
    </ligand>
</feature>
<dbReference type="GO" id="GO:0006154">
    <property type="term" value="P:adenosine catabolic process"/>
    <property type="evidence" value="ECO:0007669"/>
    <property type="project" value="TreeGrafter"/>
</dbReference>
<keyword evidence="4 9" id="KW-0862">Zinc</keyword>
<feature type="site" description="Important for catalytic activity" evidence="9">
    <location>
        <position position="222"/>
    </location>
</feature>
<feature type="active site" description="Proton donor" evidence="9">
    <location>
        <position position="202"/>
    </location>
</feature>